<feature type="transmembrane region" description="Helical" evidence="9">
    <location>
        <begin position="360"/>
        <end position="381"/>
    </location>
</feature>
<feature type="transmembrane region" description="Helical" evidence="9">
    <location>
        <begin position="12"/>
        <end position="33"/>
    </location>
</feature>
<keyword evidence="6" id="KW-0029">Amino-acid transport</keyword>
<name>A0A849KDS8_9MICO</name>
<accession>A0A849KDS8</accession>
<dbReference type="GO" id="GO:0022857">
    <property type="term" value="F:transmembrane transporter activity"/>
    <property type="evidence" value="ECO:0007669"/>
    <property type="project" value="InterPro"/>
</dbReference>
<keyword evidence="11" id="KW-1185">Reference proteome</keyword>
<feature type="transmembrane region" description="Helical" evidence="9">
    <location>
        <begin position="402"/>
        <end position="419"/>
    </location>
</feature>
<keyword evidence="4" id="KW-1003">Cell membrane</keyword>
<feature type="transmembrane region" description="Helical" evidence="9">
    <location>
        <begin position="425"/>
        <end position="443"/>
    </location>
</feature>
<dbReference type="InterPro" id="IPR050367">
    <property type="entry name" value="APC_superfamily"/>
</dbReference>
<feature type="transmembrane region" description="Helical" evidence="9">
    <location>
        <begin position="286"/>
        <end position="313"/>
    </location>
</feature>
<comment type="similarity">
    <text evidence="2">Belongs to the amino acid-polyamine-organocation (APC) superfamily. Basic amino acid/polyamine antiporter (APA) (TC 2.A.3.2) family.</text>
</comment>
<feature type="transmembrane region" description="Helical" evidence="9">
    <location>
        <begin position="455"/>
        <end position="477"/>
    </location>
</feature>
<dbReference type="Proteomes" id="UP000557204">
    <property type="component" value="Unassembled WGS sequence"/>
</dbReference>
<organism evidence="10 11">
    <name type="scientific">Isoptericola sediminis</name>
    <dbReference type="NCBI Taxonomy" id="2733572"/>
    <lineage>
        <taxon>Bacteria</taxon>
        <taxon>Bacillati</taxon>
        <taxon>Actinomycetota</taxon>
        <taxon>Actinomycetes</taxon>
        <taxon>Micrococcales</taxon>
        <taxon>Promicromonosporaceae</taxon>
        <taxon>Isoptericola</taxon>
    </lineage>
</organism>
<keyword evidence="3" id="KW-0813">Transport</keyword>
<feature type="transmembrane region" description="Helical" evidence="9">
    <location>
        <begin position="236"/>
        <end position="259"/>
    </location>
</feature>
<dbReference type="PIRSF" id="PIRSF006060">
    <property type="entry name" value="AA_transporter"/>
    <property type="match status" value="1"/>
</dbReference>
<dbReference type="GO" id="GO:0006865">
    <property type="term" value="P:amino acid transport"/>
    <property type="evidence" value="ECO:0007669"/>
    <property type="project" value="UniProtKB-KW"/>
</dbReference>
<evidence type="ECO:0000256" key="3">
    <source>
        <dbReference type="ARBA" id="ARBA00022448"/>
    </source>
</evidence>
<dbReference type="EMBL" id="JABFAJ010000007">
    <property type="protein sequence ID" value="NNU26733.1"/>
    <property type="molecule type" value="Genomic_DNA"/>
</dbReference>
<feature type="transmembrane region" description="Helical" evidence="9">
    <location>
        <begin position="100"/>
        <end position="125"/>
    </location>
</feature>
<feature type="transmembrane region" description="Helical" evidence="9">
    <location>
        <begin position="45"/>
        <end position="66"/>
    </location>
</feature>
<dbReference type="PANTHER" id="PTHR42770:SF4">
    <property type="entry name" value="ARGININE_ORNITHINE ANTIPORTER-RELATED"/>
    <property type="match status" value="1"/>
</dbReference>
<dbReference type="RefSeq" id="WP_171246244.1">
    <property type="nucleotide sequence ID" value="NZ_JABFAJ010000007.1"/>
</dbReference>
<dbReference type="GO" id="GO:0005886">
    <property type="term" value="C:plasma membrane"/>
    <property type="evidence" value="ECO:0007669"/>
    <property type="project" value="UniProtKB-SubCell"/>
</dbReference>
<dbReference type="NCBIfam" id="TIGR00905">
    <property type="entry name" value="2A0302"/>
    <property type="match status" value="1"/>
</dbReference>
<evidence type="ECO:0000256" key="9">
    <source>
        <dbReference type="SAM" id="Phobius"/>
    </source>
</evidence>
<evidence type="ECO:0000256" key="7">
    <source>
        <dbReference type="ARBA" id="ARBA00022989"/>
    </source>
</evidence>
<feature type="transmembrane region" description="Helical" evidence="9">
    <location>
        <begin position="334"/>
        <end position="354"/>
    </location>
</feature>
<evidence type="ECO:0000256" key="2">
    <source>
        <dbReference type="ARBA" id="ARBA00008220"/>
    </source>
</evidence>
<comment type="subcellular location">
    <subcellularLocation>
        <location evidence="1">Cell membrane</location>
        <topology evidence="1">Multi-pass membrane protein</topology>
    </subcellularLocation>
</comment>
<feature type="transmembrane region" description="Helical" evidence="9">
    <location>
        <begin position="131"/>
        <end position="148"/>
    </location>
</feature>
<keyword evidence="7 9" id="KW-1133">Transmembrane helix</keyword>
<evidence type="ECO:0000256" key="8">
    <source>
        <dbReference type="ARBA" id="ARBA00023136"/>
    </source>
</evidence>
<feature type="transmembrane region" description="Helical" evidence="9">
    <location>
        <begin position="207"/>
        <end position="224"/>
    </location>
</feature>
<dbReference type="InterPro" id="IPR002293">
    <property type="entry name" value="AA/rel_permease1"/>
</dbReference>
<sequence length="479" mass="50995">MTSQEDTRATRTTVGVWTLTAMVVGSMVGAGVFSLPSRFAEETGVAGALIAWAVAGGGMLTLALVFQRLAVRRPDLDAGVFAYAKAGFGEYTGFFSAAGYWASACVGNVTYWVLIMSTLGAWVPALGEGDTLVAVAVSSVGLWLFYLLVRRGITEATAINRVVTVAKLVPIVVFVLLALFVFDPAVFAANWGGESYGSLFDQVRDTMLITVFVFLGVEGASVYSRHARRREDVGRATLLGFGSVLAIFASVTMVSYGVLPVEEIAELRQPSMAGVLDAAVGEWGTAFVSVGLIISVLGAYLAWTLMAAEVLFVAAKDRDMPRFLSRTSARDVPISALLLTTVLSQVVLVITLFSADAFDFALDLTAAMTLIPFLLAAAYALKLRLRRETYDGAPARTLRADLVIAVLATLYTAFLVFAAGLDLLLLSLIFYAPATLLFVMTRREQGRAVFRPPELVLFGVVTAGAVLGVVGLATGWVTL</sequence>
<dbReference type="Pfam" id="PF13520">
    <property type="entry name" value="AA_permease_2"/>
    <property type="match status" value="1"/>
</dbReference>
<evidence type="ECO:0000313" key="11">
    <source>
        <dbReference type="Proteomes" id="UP000557204"/>
    </source>
</evidence>
<keyword evidence="5 9" id="KW-0812">Transmembrane</keyword>
<keyword evidence="8 9" id="KW-0472">Membrane</keyword>
<protein>
    <submittedName>
        <fullName evidence="10">Amino acid permease</fullName>
    </submittedName>
</protein>
<feature type="transmembrane region" description="Helical" evidence="9">
    <location>
        <begin position="168"/>
        <end position="187"/>
    </location>
</feature>
<evidence type="ECO:0000256" key="5">
    <source>
        <dbReference type="ARBA" id="ARBA00022692"/>
    </source>
</evidence>
<dbReference type="PANTHER" id="PTHR42770">
    <property type="entry name" value="AMINO ACID TRANSPORTER-RELATED"/>
    <property type="match status" value="1"/>
</dbReference>
<comment type="caution">
    <text evidence="10">The sequence shown here is derived from an EMBL/GenBank/DDBJ whole genome shotgun (WGS) entry which is preliminary data.</text>
</comment>
<evidence type="ECO:0000256" key="4">
    <source>
        <dbReference type="ARBA" id="ARBA00022475"/>
    </source>
</evidence>
<gene>
    <name evidence="10" type="ORF">HLI28_04140</name>
</gene>
<dbReference type="AlphaFoldDB" id="A0A849KDS8"/>
<dbReference type="Gene3D" id="1.20.1740.10">
    <property type="entry name" value="Amino acid/polyamine transporter I"/>
    <property type="match status" value="1"/>
</dbReference>
<reference evidence="10 11" key="1">
    <citation type="submission" date="2020-05" db="EMBL/GenBank/DDBJ databases">
        <title>Genome sequence of Isoptericola sp. JC619 isolated from Chilika lagoon, India.</title>
        <authorList>
            <person name="Kumar D."/>
            <person name="Appam K."/>
            <person name="Gandham S."/>
            <person name="Uppada J."/>
            <person name="Sasikala C."/>
            <person name="Venkata Ramana C."/>
        </authorList>
    </citation>
    <scope>NUCLEOTIDE SEQUENCE [LARGE SCALE GENOMIC DNA]</scope>
    <source>
        <strain evidence="10 11">JC619</strain>
    </source>
</reference>
<evidence type="ECO:0000256" key="1">
    <source>
        <dbReference type="ARBA" id="ARBA00004651"/>
    </source>
</evidence>
<dbReference type="InterPro" id="IPR004754">
    <property type="entry name" value="Amino_acid_antiprt"/>
</dbReference>
<proteinExistence type="inferred from homology"/>
<evidence type="ECO:0000256" key="6">
    <source>
        <dbReference type="ARBA" id="ARBA00022970"/>
    </source>
</evidence>
<evidence type="ECO:0000313" key="10">
    <source>
        <dbReference type="EMBL" id="NNU26733.1"/>
    </source>
</evidence>